<accession>A0A1H9HG12</accession>
<dbReference type="InterPro" id="IPR021308">
    <property type="entry name" value="GfcB"/>
</dbReference>
<dbReference type="Proteomes" id="UP000198634">
    <property type="component" value="Unassembled WGS sequence"/>
</dbReference>
<dbReference type="PROSITE" id="PS51257">
    <property type="entry name" value="PROKAR_LIPOPROTEIN"/>
    <property type="match status" value="1"/>
</dbReference>
<dbReference type="InterPro" id="IPR023373">
    <property type="entry name" value="YmcC_sf"/>
</dbReference>
<dbReference type="AlphaFoldDB" id="A0A1H9HG12"/>
<organism evidence="2 3">
    <name type="scientific">Thalassovita taeanensis</name>
    <dbReference type="NCBI Taxonomy" id="657014"/>
    <lineage>
        <taxon>Bacteria</taxon>
        <taxon>Pseudomonadati</taxon>
        <taxon>Pseudomonadota</taxon>
        <taxon>Alphaproteobacteria</taxon>
        <taxon>Rhodobacterales</taxon>
        <taxon>Roseobacteraceae</taxon>
        <taxon>Thalassovita</taxon>
    </lineage>
</organism>
<protein>
    <submittedName>
        <fullName evidence="2">Group 4 capsule polysaccharide lipoprotein gfcB, YjbF</fullName>
    </submittedName>
</protein>
<evidence type="ECO:0000313" key="2">
    <source>
        <dbReference type="EMBL" id="SEQ61269.1"/>
    </source>
</evidence>
<dbReference type="Pfam" id="PF11102">
    <property type="entry name" value="YjbF"/>
    <property type="match status" value="1"/>
</dbReference>
<dbReference type="Gene3D" id="2.40.360.10">
    <property type="entry name" value="YmcC-like"/>
    <property type="match status" value="1"/>
</dbReference>
<dbReference type="STRING" id="657014.SAMN04488092_109108"/>
<keyword evidence="3" id="KW-1185">Reference proteome</keyword>
<reference evidence="2 3" key="1">
    <citation type="submission" date="2016-10" db="EMBL/GenBank/DDBJ databases">
        <authorList>
            <person name="de Groot N.N."/>
        </authorList>
    </citation>
    <scope>NUCLEOTIDE SEQUENCE [LARGE SCALE GENOMIC DNA]</scope>
    <source>
        <strain evidence="2 3">DSM 22007</strain>
    </source>
</reference>
<feature type="chain" id="PRO_5009300970" evidence="1">
    <location>
        <begin position="28"/>
        <end position="232"/>
    </location>
</feature>
<dbReference type="SUPFAM" id="SSF159270">
    <property type="entry name" value="YmcC-like"/>
    <property type="match status" value="1"/>
</dbReference>
<dbReference type="EMBL" id="FOEP01000009">
    <property type="protein sequence ID" value="SEQ61269.1"/>
    <property type="molecule type" value="Genomic_DNA"/>
</dbReference>
<sequence>MGTRVAMKLTSLLKLPICVVAMGLVLAGCGNDTGSADMKKVFLSTLPDFSGKNKKAPPSVQTNVGTVLKSTPKPLALVELGEHKSAAFVVEIERNGPYRTFATAQRQSIVMRQGVVTATRGLGNDLMSSSVSGSLNLITQRRAGAAQRVMRYLDGENITRELVFDCKVSVGGSEGYSAGEIHAQTRIVTEACTSPVRSFTNRYLVSNAGMVLSSTQWLSPIGGSAQISILRN</sequence>
<proteinExistence type="predicted"/>
<name>A0A1H9HG12_9RHOB</name>
<dbReference type="OrthoDB" id="6237231at2"/>
<keyword evidence="2" id="KW-0449">Lipoprotein</keyword>
<keyword evidence="1" id="KW-0732">Signal</keyword>
<feature type="signal peptide" evidence="1">
    <location>
        <begin position="1"/>
        <end position="27"/>
    </location>
</feature>
<evidence type="ECO:0000313" key="3">
    <source>
        <dbReference type="Proteomes" id="UP000198634"/>
    </source>
</evidence>
<evidence type="ECO:0000256" key="1">
    <source>
        <dbReference type="SAM" id="SignalP"/>
    </source>
</evidence>
<gene>
    <name evidence="2" type="ORF">SAMN04488092_109108</name>
</gene>